<dbReference type="Pfam" id="PF11143">
    <property type="entry name" value="DUF2919"/>
    <property type="match status" value="1"/>
</dbReference>
<dbReference type="EMBL" id="CP065673">
    <property type="protein sequence ID" value="QPS19732.1"/>
    <property type="molecule type" value="Genomic_DNA"/>
</dbReference>
<dbReference type="EMBL" id="LS483469">
    <property type="protein sequence ID" value="SQI44315.1"/>
    <property type="molecule type" value="Genomic_DNA"/>
</dbReference>
<evidence type="ECO:0000313" key="2">
    <source>
        <dbReference type="EMBL" id="QPS19732.1"/>
    </source>
</evidence>
<evidence type="ECO:0000313" key="5">
    <source>
        <dbReference type="Proteomes" id="UP000594967"/>
    </source>
</evidence>
<feature type="transmembrane region" description="Helical" evidence="1">
    <location>
        <begin position="63"/>
        <end position="80"/>
    </location>
</feature>
<reference evidence="2 5" key="2">
    <citation type="submission" date="2020-12" db="EMBL/GenBank/DDBJ databases">
        <title>FDA dAtabase for Regulatory Grade micrObial Sequences (FDA-ARGOS): Supporting development and validation of Infectious Disease Dx tests.</title>
        <authorList>
            <person name="Sproer C."/>
            <person name="Gronow S."/>
            <person name="Severitt S."/>
            <person name="Schroder I."/>
            <person name="Tallon L."/>
            <person name="Sadzewicz L."/>
            <person name="Zhao X."/>
            <person name="Boylan J."/>
            <person name="Ott S."/>
            <person name="Bowen H."/>
            <person name="Vavikolanu K."/>
            <person name="Mehta A."/>
            <person name="Aluvathingal J."/>
            <person name="Nadendla S."/>
            <person name="Lowell S."/>
            <person name="Myers T."/>
            <person name="Yan Y."/>
            <person name="Sichtig H."/>
        </authorList>
    </citation>
    <scope>NUCLEOTIDE SEQUENCE [LARGE SCALE GENOMIC DNA]</scope>
    <source>
        <strain evidence="2 5">FDAARGOS_907</strain>
    </source>
</reference>
<dbReference type="Proteomes" id="UP000594967">
    <property type="component" value="Chromosome"/>
</dbReference>
<feature type="transmembrane region" description="Helical" evidence="1">
    <location>
        <begin position="92"/>
        <end position="113"/>
    </location>
</feature>
<feature type="transmembrane region" description="Helical" evidence="1">
    <location>
        <begin position="119"/>
        <end position="139"/>
    </location>
</feature>
<feature type="transmembrane region" description="Helical" evidence="1">
    <location>
        <begin position="21"/>
        <end position="43"/>
    </location>
</feature>
<dbReference type="AlphaFoldDB" id="A0A2X4XW83"/>
<accession>A0A2X4XW83</accession>
<protein>
    <submittedName>
        <fullName evidence="2">DUF2919 domain-containing protein</fullName>
    </submittedName>
    <submittedName>
        <fullName evidence="3">Inner membrane protein yfeZ</fullName>
    </submittedName>
</protein>
<dbReference type="RefSeq" id="WP_063201457.1">
    <property type="nucleotide sequence ID" value="NZ_CAMITG010000004.1"/>
</dbReference>
<keyword evidence="5" id="KW-1185">Reference proteome</keyword>
<gene>
    <name evidence="3" type="primary">yfeZ</name>
    <name evidence="2" type="ORF">I6G64_19425</name>
    <name evidence="3" type="ORF">NCTC12961_04302</name>
</gene>
<keyword evidence="1" id="KW-1133">Transmembrane helix</keyword>
<dbReference type="InterPro" id="IPR021318">
    <property type="entry name" value="DUF2919"/>
</dbReference>
<dbReference type="Proteomes" id="UP000248897">
    <property type="component" value="Chromosome 1"/>
</dbReference>
<sequence>MKPHPHRFSPDDYDHHGVLRLPLWFWGVLVLQARTWLLFVMAGVSQQQGEGLLQLFYPDTQRFWYGILLGLPAALAFLIAPRRHLWPRLWRAWRWVLGASVLAALGGSLFSLWQQDGNLPALDGVLALLDALALAYLLLNARLKACFTAKEEAA</sequence>
<proteinExistence type="predicted"/>
<evidence type="ECO:0000256" key="1">
    <source>
        <dbReference type="SAM" id="Phobius"/>
    </source>
</evidence>
<name>A0A2X4XW83_SERPL</name>
<dbReference type="STRING" id="82996.ADP72_17920"/>
<reference evidence="3 4" key="1">
    <citation type="submission" date="2018-06" db="EMBL/GenBank/DDBJ databases">
        <authorList>
            <consortium name="Pathogen Informatics"/>
            <person name="Doyle S."/>
        </authorList>
    </citation>
    <scope>NUCLEOTIDE SEQUENCE [LARGE SCALE GENOMIC DNA]</scope>
    <source>
        <strain evidence="3 4">NCTC12961</strain>
    </source>
</reference>
<keyword evidence="1" id="KW-0812">Transmembrane</keyword>
<evidence type="ECO:0000313" key="3">
    <source>
        <dbReference type="EMBL" id="SQI44315.1"/>
    </source>
</evidence>
<organism evidence="3 4">
    <name type="scientific">Serratia plymuthica</name>
    <dbReference type="NCBI Taxonomy" id="82996"/>
    <lineage>
        <taxon>Bacteria</taxon>
        <taxon>Pseudomonadati</taxon>
        <taxon>Pseudomonadota</taxon>
        <taxon>Gammaproteobacteria</taxon>
        <taxon>Enterobacterales</taxon>
        <taxon>Yersiniaceae</taxon>
        <taxon>Serratia</taxon>
    </lineage>
</organism>
<evidence type="ECO:0000313" key="4">
    <source>
        <dbReference type="Proteomes" id="UP000248897"/>
    </source>
</evidence>
<keyword evidence="1" id="KW-0472">Membrane</keyword>